<organism evidence="3 4">
    <name type="scientific">Priapulus caudatus</name>
    <name type="common">Priapulid worm</name>
    <dbReference type="NCBI Taxonomy" id="37621"/>
    <lineage>
        <taxon>Eukaryota</taxon>
        <taxon>Metazoa</taxon>
        <taxon>Ecdysozoa</taxon>
        <taxon>Scalidophora</taxon>
        <taxon>Priapulida</taxon>
        <taxon>Priapulimorpha</taxon>
        <taxon>Priapulimorphida</taxon>
        <taxon>Priapulidae</taxon>
        <taxon>Priapulus</taxon>
    </lineage>
</organism>
<evidence type="ECO:0000313" key="3">
    <source>
        <dbReference type="Proteomes" id="UP000695022"/>
    </source>
</evidence>
<feature type="domain" description="UBC core" evidence="2">
    <location>
        <begin position="104"/>
        <end position="262"/>
    </location>
</feature>
<dbReference type="InterPro" id="IPR000608">
    <property type="entry name" value="UBC"/>
</dbReference>
<dbReference type="Gene3D" id="3.10.110.10">
    <property type="entry name" value="Ubiquitin Conjugating Enzyme"/>
    <property type="match status" value="1"/>
</dbReference>
<feature type="compositionally biased region" description="Basic and acidic residues" evidence="1">
    <location>
        <begin position="42"/>
        <end position="62"/>
    </location>
</feature>
<evidence type="ECO:0000313" key="6">
    <source>
        <dbReference type="RefSeq" id="XP_014675414.1"/>
    </source>
</evidence>
<dbReference type="PROSITE" id="PS50127">
    <property type="entry name" value="UBC_2"/>
    <property type="match status" value="1"/>
</dbReference>
<evidence type="ECO:0000313" key="4">
    <source>
        <dbReference type="RefSeq" id="XP_014675412.1"/>
    </source>
</evidence>
<dbReference type="RefSeq" id="XP_014675413.1">
    <property type="nucleotide sequence ID" value="XM_014819927.1"/>
</dbReference>
<sequence>MDEGSRRQPTATLDTTDEQPRGSGNTTWMDALLMKLRKRRGKSDSPDDSSRDPDDPSAEHTLPRAVLRSSERTHLPKWGSLTAPLKTGSTVEQVAPAVAHGGSVRAKRLMKELRNLQQWGEQGIFSVELVDDSLYEWCVRVRGLDPDSAIARDMRVHAVASIQLGLTFPENFPFAPPFMRVVAPRIRNGFVLDDGAICMELLTPRGWSSAYTVEAIVVQFAASLAKGDGRLEEKKTRKPYSRRAAESAFRSLLKIHDKYGWVTPPASDG</sequence>
<dbReference type="RefSeq" id="XP_014675412.1">
    <property type="nucleotide sequence ID" value="XM_014819926.1"/>
</dbReference>
<evidence type="ECO:0000259" key="2">
    <source>
        <dbReference type="PROSITE" id="PS50127"/>
    </source>
</evidence>
<reference evidence="4 5" key="1">
    <citation type="submission" date="2025-05" db="UniProtKB">
        <authorList>
            <consortium name="RefSeq"/>
        </authorList>
    </citation>
    <scope>IDENTIFICATION</scope>
</reference>
<dbReference type="SMART" id="SM00212">
    <property type="entry name" value="UBCc"/>
    <property type="match status" value="1"/>
</dbReference>
<dbReference type="PANTHER" id="PTHR24067">
    <property type="entry name" value="UBIQUITIN-CONJUGATING ENZYME E2"/>
    <property type="match status" value="1"/>
</dbReference>
<evidence type="ECO:0000313" key="5">
    <source>
        <dbReference type="RefSeq" id="XP_014675413.1"/>
    </source>
</evidence>
<dbReference type="InterPro" id="IPR016135">
    <property type="entry name" value="UBQ-conjugating_enzyme/RWD"/>
</dbReference>
<dbReference type="Pfam" id="PF00179">
    <property type="entry name" value="UQ_con"/>
    <property type="match status" value="1"/>
</dbReference>
<evidence type="ECO:0000256" key="1">
    <source>
        <dbReference type="SAM" id="MobiDB-lite"/>
    </source>
</evidence>
<protein>
    <submittedName>
        <fullName evidence="4 5">Ubiquitin-conjugating enzyme E2Q-like protein 1</fullName>
    </submittedName>
</protein>
<dbReference type="InterPro" id="IPR050113">
    <property type="entry name" value="Ub_conjugating_enzyme"/>
</dbReference>
<dbReference type="SUPFAM" id="SSF54495">
    <property type="entry name" value="UBC-like"/>
    <property type="match status" value="1"/>
</dbReference>
<gene>
    <name evidence="4 5 6" type="primary">LOC106815465</name>
</gene>
<dbReference type="GeneID" id="106815465"/>
<dbReference type="Proteomes" id="UP000695022">
    <property type="component" value="Unplaced"/>
</dbReference>
<dbReference type="RefSeq" id="XP_014675414.1">
    <property type="nucleotide sequence ID" value="XM_014819928.1"/>
</dbReference>
<dbReference type="CDD" id="cd23802">
    <property type="entry name" value="UBCc_UBE2Q"/>
    <property type="match status" value="1"/>
</dbReference>
<name>A0ABM1ET91_PRICU</name>
<accession>A0ABM1ET91</accession>
<proteinExistence type="predicted"/>
<keyword evidence="3" id="KW-1185">Reference proteome</keyword>
<feature type="region of interest" description="Disordered" evidence="1">
    <location>
        <begin position="1"/>
        <end position="69"/>
    </location>
</feature>